<accession>A0ABR2B7V2</accession>
<dbReference type="EMBL" id="JBBPBM010000156">
    <property type="protein sequence ID" value="KAK8503031.1"/>
    <property type="molecule type" value="Genomic_DNA"/>
</dbReference>
<comment type="caution">
    <text evidence="1">The sequence shown here is derived from an EMBL/GenBank/DDBJ whole genome shotgun (WGS) entry which is preliminary data.</text>
</comment>
<protein>
    <submittedName>
        <fullName evidence="1">Uncharacterized protein</fullName>
    </submittedName>
</protein>
<evidence type="ECO:0000313" key="1">
    <source>
        <dbReference type="EMBL" id="KAK8503031.1"/>
    </source>
</evidence>
<gene>
    <name evidence="1" type="ORF">V6N12_000349</name>
</gene>
<evidence type="ECO:0000313" key="2">
    <source>
        <dbReference type="Proteomes" id="UP001472677"/>
    </source>
</evidence>
<dbReference type="Proteomes" id="UP001472677">
    <property type="component" value="Unassembled WGS sequence"/>
</dbReference>
<organism evidence="1 2">
    <name type="scientific">Hibiscus sabdariffa</name>
    <name type="common">roselle</name>
    <dbReference type="NCBI Taxonomy" id="183260"/>
    <lineage>
        <taxon>Eukaryota</taxon>
        <taxon>Viridiplantae</taxon>
        <taxon>Streptophyta</taxon>
        <taxon>Embryophyta</taxon>
        <taxon>Tracheophyta</taxon>
        <taxon>Spermatophyta</taxon>
        <taxon>Magnoliopsida</taxon>
        <taxon>eudicotyledons</taxon>
        <taxon>Gunneridae</taxon>
        <taxon>Pentapetalae</taxon>
        <taxon>rosids</taxon>
        <taxon>malvids</taxon>
        <taxon>Malvales</taxon>
        <taxon>Malvaceae</taxon>
        <taxon>Malvoideae</taxon>
        <taxon>Hibiscus</taxon>
    </lineage>
</organism>
<name>A0ABR2B7V2_9ROSI</name>
<proteinExistence type="predicted"/>
<reference evidence="1 2" key="1">
    <citation type="journal article" date="2024" name="G3 (Bethesda)">
        <title>Genome assembly of Hibiscus sabdariffa L. provides insights into metabolisms of medicinal natural products.</title>
        <authorList>
            <person name="Kim T."/>
        </authorList>
    </citation>
    <scope>NUCLEOTIDE SEQUENCE [LARGE SCALE GENOMIC DNA]</scope>
    <source>
        <strain evidence="1">TK-2024</strain>
        <tissue evidence="1">Old leaves</tissue>
    </source>
</reference>
<sequence>MLIRSLRIVERFWVVNEAHLEVLNRSIVDWFRRAFQIHDLVGKLSQVKWKCFHLMRLVGYRVLLICDSVEDHRTFGEWSPYSEEINRRCWLLISGIQSRRGHKVHLRGSFILTDDSMKESTSFERAQVLVETIWLKSIDEIMGLVKGVVCKSRSKLRDMNRCKLRKMIIMLSFGNMMLSRRGMFDQETRSCDSK</sequence>
<keyword evidence="2" id="KW-1185">Reference proteome</keyword>